<comment type="caution">
    <text evidence="2">The sequence shown here is derived from an EMBL/GenBank/DDBJ whole genome shotgun (WGS) entry which is preliminary data.</text>
</comment>
<dbReference type="Proteomes" id="UP001213000">
    <property type="component" value="Unassembled WGS sequence"/>
</dbReference>
<keyword evidence="3" id="KW-1185">Reference proteome</keyword>
<name>A0AAD5VZ91_9AGAR</name>
<feature type="compositionally biased region" description="Low complexity" evidence="1">
    <location>
        <begin position="347"/>
        <end position="361"/>
    </location>
</feature>
<gene>
    <name evidence="2" type="ORF">NP233_g2234</name>
</gene>
<organism evidence="2 3">
    <name type="scientific">Leucocoprinus birnbaumii</name>
    <dbReference type="NCBI Taxonomy" id="56174"/>
    <lineage>
        <taxon>Eukaryota</taxon>
        <taxon>Fungi</taxon>
        <taxon>Dikarya</taxon>
        <taxon>Basidiomycota</taxon>
        <taxon>Agaricomycotina</taxon>
        <taxon>Agaricomycetes</taxon>
        <taxon>Agaricomycetidae</taxon>
        <taxon>Agaricales</taxon>
        <taxon>Agaricineae</taxon>
        <taxon>Agaricaceae</taxon>
        <taxon>Leucocoprinus</taxon>
    </lineage>
</organism>
<feature type="region of interest" description="Disordered" evidence="1">
    <location>
        <begin position="322"/>
        <end position="367"/>
    </location>
</feature>
<reference evidence="2" key="1">
    <citation type="submission" date="2022-07" db="EMBL/GenBank/DDBJ databases">
        <title>Genome Sequence of Leucocoprinus birnbaumii.</title>
        <authorList>
            <person name="Buettner E."/>
        </authorList>
    </citation>
    <scope>NUCLEOTIDE SEQUENCE</scope>
    <source>
        <strain evidence="2">VT141</strain>
    </source>
</reference>
<proteinExistence type="predicted"/>
<dbReference type="AlphaFoldDB" id="A0AAD5VZ91"/>
<evidence type="ECO:0000256" key="1">
    <source>
        <dbReference type="SAM" id="MobiDB-lite"/>
    </source>
</evidence>
<feature type="compositionally biased region" description="Basic and acidic residues" evidence="1">
    <location>
        <begin position="330"/>
        <end position="339"/>
    </location>
</feature>
<protein>
    <submittedName>
        <fullName evidence="2">Uncharacterized protein</fullName>
    </submittedName>
</protein>
<accession>A0AAD5VZ91</accession>
<dbReference type="EMBL" id="JANIEX010000092">
    <property type="protein sequence ID" value="KAJ3573760.1"/>
    <property type="molecule type" value="Genomic_DNA"/>
</dbReference>
<evidence type="ECO:0000313" key="2">
    <source>
        <dbReference type="EMBL" id="KAJ3573760.1"/>
    </source>
</evidence>
<evidence type="ECO:0000313" key="3">
    <source>
        <dbReference type="Proteomes" id="UP001213000"/>
    </source>
</evidence>
<sequence length="367" mass="40205">MGLFPGCLWFRSLRNWVSMDRSVPKGEGAVGLIEHPKQKTLILDVEHMSRCAKASVRITKRRRIERESSTVNEASKRPAGPSNISFWRLVATIKTVHQEEPLMARAEAAAAAMCGADHIKTARRSLIRALIPFAVRSRPPAGRSSPLTISESDILEKYRPSLPAPVIPAPGICCVWENPQAQPVWQFSDTPGPSISIPHIYAWAGHTFVSHLSGKTYGSYGLGRIFGMVDDVGLGGDEFIVDFLVRTLNFMASWIMLAADRGRLQATAVVDPDSEDWIIATISAMRRCSYEPVSTTPRYPLLEMQVVLQTAANVALDLDEHRMPRGPLYQDRDEDHDRNAPTTNDPSADAGGQTGSTSAAGPHVATV</sequence>